<proteinExistence type="predicted"/>
<feature type="non-terminal residue" evidence="2">
    <location>
        <position position="1"/>
    </location>
</feature>
<keyword evidence="3" id="KW-1185">Reference proteome</keyword>
<gene>
    <name evidence="2" type="ORF">L345_13882</name>
</gene>
<evidence type="ECO:0000313" key="3">
    <source>
        <dbReference type="Proteomes" id="UP000018936"/>
    </source>
</evidence>
<name>V8NEH3_OPHHA</name>
<dbReference type="AlphaFoldDB" id="V8NEH3"/>
<dbReference type="EMBL" id="AZIM01004713">
    <property type="protein sequence ID" value="ETE60381.1"/>
    <property type="molecule type" value="Genomic_DNA"/>
</dbReference>
<reference evidence="2 3" key="1">
    <citation type="journal article" date="2013" name="Proc. Natl. Acad. Sci. U.S.A.">
        <title>The king cobra genome reveals dynamic gene evolution and adaptation in the snake venom system.</title>
        <authorList>
            <person name="Vonk F.J."/>
            <person name="Casewell N.R."/>
            <person name="Henkel C.V."/>
            <person name="Heimberg A.M."/>
            <person name="Jansen H.J."/>
            <person name="McCleary R.J."/>
            <person name="Kerkkamp H.M."/>
            <person name="Vos R.A."/>
            <person name="Guerreiro I."/>
            <person name="Calvete J.J."/>
            <person name="Wuster W."/>
            <person name="Woods A.E."/>
            <person name="Logan J.M."/>
            <person name="Harrison R.A."/>
            <person name="Castoe T.A."/>
            <person name="de Koning A.P."/>
            <person name="Pollock D.D."/>
            <person name="Yandell M."/>
            <person name="Calderon D."/>
            <person name="Renjifo C."/>
            <person name="Currier R.B."/>
            <person name="Salgado D."/>
            <person name="Pla D."/>
            <person name="Sanz L."/>
            <person name="Hyder A.S."/>
            <person name="Ribeiro J.M."/>
            <person name="Arntzen J.W."/>
            <person name="van den Thillart G.E."/>
            <person name="Boetzer M."/>
            <person name="Pirovano W."/>
            <person name="Dirks R.P."/>
            <person name="Spaink H.P."/>
            <person name="Duboule D."/>
            <person name="McGlinn E."/>
            <person name="Kini R.M."/>
            <person name="Richardson M.K."/>
        </authorList>
    </citation>
    <scope>NUCLEOTIDE SEQUENCE</scope>
    <source>
        <tissue evidence="2">Blood</tissue>
    </source>
</reference>
<accession>V8NEH3</accession>
<evidence type="ECO:0000256" key="1">
    <source>
        <dbReference type="SAM" id="MobiDB-lite"/>
    </source>
</evidence>
<comment type="caution">
    <text evidence="2">The sequence shown here is derived from an EMBL/GenBank/DDBJ whole genome shotgun (WGS) entry which is preliminary data.</text>
</comment>
<feature type="region of interest" description="Disordered" evidence="1">
    <location>
        <begin position="42"/>
        <end position="87"/>
    </location>
</feature>
<protein>
    <submittedName>
        <fullName evidence="2">Uncharacterized protein</fullName>
    </submittedName>
</protein>
<feature type="compositionally biased region" description="Basic and acidic residues" evidence="1">
    <location>
        <begin position="128"/>
        <end position="159"/>
    </location>
</feature>
<feature type="compositionally biased region" description="Polar residues" evidence="1">
    <location>
        <begin position="62"/>
        <end position="87"/>
    </location>
</feature>
<evidence type="ECO:0000313" key="2">
    <source>
        <dbReference type="EMBL" id="ETE60381.1"/>
    </source>
</evidence>
<sequence>MGREMTHLWDQVCSFRPVSGLKLCSLRSFSITKDQTSHLWSNSTWAEQPSGGINDLKAKTRGSIQQSTLSGQQRTPQTVSFSMSSRTNPRSAIDTLVNIFLLMGRGLLTVAKFAVYILGEGERVERWKEGNEKKEGKEEMEMRRKEIEMRRQGEREREGGNGNGNEKVGRKGVKEGGNEMKSKADAPSQCKTFFKA</sequence>
<feature type="region of interest" description="Disordered" evidence="1">
    <location>
        <begin position="128"/>
        <end position="196"/>
    </location>
</feature>
<feature type="compositionally biased region" description="Basic and acidic residues" evidence="1">
    <location>
        <begin position="167"/>
        <end position="184"/>
    </location>
</feature>
<organism evidence="2 3">
    <name type="scientific">Ophiophagus hannah</name>
    <name type="common">King cobra</name>
    <name type="synonym">Naja hannah</name>
    <dbReference type="NCBI Taxonomy" id="8665"/>
    <lineage>
        <taxon>Eukaryota</taxon>
        <taxon>Metazoa</taxon>
        <taxon>Chordata</taxon>
        <taxon>Craniata</taxon>
        <taxon>Vertebrata</taxon>
        <taxon>Euteleostomi</taxon>
        <taxon>Lepidosauria</taxon>
        <taxon>Squamata</taxon>
        <taxon>Bifurcata</taxon>
        <taxon>Unidentata</taxon>
        <taxon>Episquamata</taxon>
        <taxon>Toxicofera</taxon>
        <taxon>Serpentes</taxon>
        <taxon>Colubroidea</taxon>
        <taxon>Elapidae</taxon>
        <taxon>Elapinae</taxon>
        <taxon>Ophiophagus</taxon>
    </lineage>
</organism>
<dbReference type="Proteomes" id="UP000018936">
    <property type="component" value="Unassembled WGS sequence"/>
</dbReference>